<proteinExistence type="predicted"/>
<name>A0A4C1V4V9_EUMVA</name>
<evidence type="ECO:0000313" key="2">
    <source>
        <dbReference type="Proteomes" id="UP000299102"/>
    </source>
</evidence>
<dbReference type="AlphaFoldDB" id="A0A4C1V4V9"/>
<accession>A0A4C1V4V9</accession>
<protein>
    <submittedName>
        <fullName evidence="1">Uncharacterized protein</fullName>
    </submittedName>
</protein>
<reference evidence="1 2" key="1">
    <citation type="journal article" date="2019" name="Commun. Biol.">
        <title>The bagworm genome reveals a unique fibroin gene that provides high tensile strength.</title>
        <authorList>
            <person name="Kono N."/>
            <person name="Nakamura H."/>
            <person name="Ohtoshi R."/>
            <person name="Tomita M."/>
            <person name="Numata K."/>
            <person name="Arakawa K."/>
        </authorList>
    </citation>
    <scope>NUCLEOTIDE SEQUENCE [LARGE SCALE GENOMIC DNA]</scope>
</reference>
<dbReference type="EMBL" id="BGZK01000269">
    <property type="protein sequence ID" value="GBP33044.1"/>
    <property type="molecule type" value="Genomic_DNA"/>
</dbReference>
<comment type="caution">
    <text evidence="1">The sequence shown here is derived from an EMBL/GenBank/DDBJ whole genome shotgun (WGS) entry which is preliminary data.</text>
</comment>
<dbReference type="Proteomes" id="UP000299102">
    <property type="component" value="Unassembled WGS sequence"/>
</dbReference>
<dbReference type="PROSITE" id="PS51257">
    <property type="entry name" value="PROKAR_LIPOPROTEIN"/>
    <property type="match status" value="1"/>
</dbReference>
<gene>
    <name evidence="1" type="ORF">EVAR_18522_1</name>
</gene>
<sequence>MTDAPKWLQFISGASACTYELYTLRTSRRGHAFSILSTRVPYALGIQIRGRTLKTALNLGLLLVPSLSIFEGHTSMIVYEPPESRYSSAPTDTRNLREVTSVLPASWEVMGYLMRKTG</sequence>
<evidence type="ECO:0000313" key="1">
    <source>
        <dbReference type="EMBL" id="GBP33044.1"/>
    </source>
</evidence>
<organism evidence="1 2">
    <name type="scientific">Eumeta variegata</name>
    <name type="common">Bagworm moth</name>
    <name type="synonym">Eumeta japonica</name>
    <dbReference type="NCBI Taxonomy" id="151549"/>
    <lineage>
        <taxon>Eukaryota</taxon>
        <taxon>Metazoa</taxon>
        <taxon>Ecdysozoa</taxon>
        <taxon>Arthropoda</taxon>
        <taxon>Hexapoda</taxon>
        <taxon>Insecta</taxon>
        <taxon>Pterygota</taxon>
        <taxon>Neoptera</taxon>
        <taxon>Endopterygota</taxon>
        <taxon>Lepidoptera</taxon>
        <taxon>Glossata</taxon>
        <taxon>Ditrysia</taxon>
        <taxon>Tineoidea</taxon>
        <taxon>Psychidae</taxon>
        <taxon>Oiketicinae</taxon>
        <taxon>Eumeta</taxon>
    </lineage>
</organism>
<keyword evidence="2" id="KW-1185">Reference proteome</keyword>